<dbReference type="MEROPS" id="M43.008"/>
<dbReference type="Proteomes" id="UP000001861">
    <property type="component" value="Unassembled WGS sequence"/>
</dbReference>
<feature type="domain" description="Peptidase M43 pregnancy-associated plasma-A" evidence="9">
    <location>
        <begin position="193"/>
        <end position="280"/>
    </location>
</feature>
<dbReference type="Pfam" id="PF05572">
    <property type="entry name" value="Peptidase_M43"/>
    <property type="match status" value="1"/>
</dbReference>
<dbReference type="InterPro" id="IPR008754">
    <property type="entry name" value="Peptidase_M43"/>
</dbReference>
<comment type="similarity">
    <text evidence="1">Belongs to the peptidase M43B family.</text>
</comment>
<evidence type="ECO:0000256" key="5">
    <source>
        <dbReference type="ARBA" id="ARBA00022801"/>
    </source>
</evidence>
<proteinExistence type="inferred from homology"/>
<dbReference type="GeneID" id="6011054"/>
<dbReference type="PANTHER" id="PTHR47466">
    <property type="match status" value="1"/>
</dbReference>
<evidence type="ECO:0000256" key="7">
    <source>
        <dbReference type="ARBA" id="ARBA00023049"/>
    </source>
</evidence>
<dbReference type="EMBL" id="AACS02000010">
    <property type="protein sequence ID" value="EAU87254.2"/>
    <property type="molecule type" value="Genomic_DNA"/>
</dbReference>
<dbReference type="InterPro" id="IPR024079">
    <property type="entry name" value="MetalloPept_cat_dom_sf"/>
</dbReference>
<dbReference type="GO" id="GO:0008237">
    <property type="term" value="F:metallopeptidase activity"/>
    <property type="evidence" value="ECO:0007669"/>
    <property type="project" value="UniProtKB-KW"/>
</dbReference>
<reference evidence="10 11" key="1">
    <citation type="journal article" date="2010" name="Proc. Natl. Acad. Sci. U.S.A.">
        <title>Insights into evolution of multicellular fungi from the assembled chromosomes of the mushroom Coprinopsis cinerea (Coprinus cinereus).</title>
        <authorList>
            <person name="Stajich J.E."/>
            <person name="Wilke S.K."/>
            <person name="Ahren D."/>
            <person name="Au C.H."/>
            <person name="Birren B.W."/>
            <person name="Borodovsky M."/>
            <person name="Burns C."/>
            <person name="Canback B."/>
            <person name="Casselton L.A."/>
            <person name="Cheng C.K."/>
            <person name="Deng J."/>
            <person name="Dietrich F.S."/>
            <person name="Fargo D.C."/>
            <person name="Farman M.L."/>
            <person name="Gathman A.C."/>
            <person name="Goldberg J."/>
            <person name="Guigo R."/>
            <person name="Hoegger P.J."/>
            <person name="Hooker J.B."/>
            <person name="Huggins A."/>
            <person name="James T.Y."/>
            <person name="Kamada T."/>
            <person name="Kilaru S."/>
            <person name="Kodira C."/>
            <person name="Kues U."/>
            <person name="Kupfer D."/>
            <person name="Kwan H.S."/>
            <person name="Lomsadze A."/>
            <person name="Li W."/>
            <person name="Lilly W.W."/>
            <person name="Ma L.J."/>
            <person name="Mackey A.J."/>
            <person name="Manning G."/>
            <person name="Martin F."/>
            <person name="Muraguchi H."/>
            <person name="Natvig D.O."/>
            <person name="Palmerini H."/>
            <person name="Ramesh M.A."/>
            <person name="Rehmeyer C.J."/>
            <person name="Roe B.A."/>
            <person name="Shenoy N."/>
            <person name="Stanke M."/>
            <person name="Ter-Hovhannisyan V."/>
            <person name="Tunlid A."/>
            <person name="Velagapudi R."/>
            <person name="Vision T.J."/>
            <person name="Zeng Q."/>
            <person name="Zolan M.E."/>
            <person name="Pukkila P.J."/>
        </authorList>
    </citation>
    <scope>NUCLEOTIDE SEQUENCE [LARGE SCALE GENOMIC DNA]</scope>
    <source>
        <strain evidence="11">Okayama-7 / 130 / ATCC MYA-4618 / FGSC 9003</strain>
    </source>
</reference>
<keyword evidence="7" id="KW-0482">Metalloprotease</keyword>
<keyword evidence="3" id="KW-0479">Metal-binding</keyword>
<dbReference type="GO" id="GO:0046872">
    <property type="term" value="F:metal ion binding"/>
    <property type="evidence" value="ECO:0007669"/>
    <property type="project" value="UniProtKB-KW"/>
</dbReference>
<evidence type="ECO:0000259" key="9">
    <source>
        <dbReference type="Pfam" id="PF05572"/>
    </source>
</evidence>
<keyword evidence="4" id="KW-0732">Signal</keyword>
<dbReference type="PANTHER" id="PTHR47466:SF1">
    <property type="entry name" value="METALLOPROTEASE MEP1 (AFU_ORTHOLOGUE AFUA_1G07730)-RELATED"/>
    <property type="match status" value="1"/>
</dbReference>
<evidence type="ECO:0000313" key="11">
    <source>
        <dbReference type="Proteomes" id="UP000001861"/>
    </source>
</evidence>
<dbReference type="KEGG" id="cci:CC1G_10848"/>
<evidence type="ECO:0000313" key="10">
    <source>
        <dbReference type="EMBL" id="EAU87254.2"/>
    </source>
</evidence>
<evidence type="ECO:0000256" key="8">
    <source>
        <dbReference type="ARBA" id="ARBA00023157"/>
    </source>
</evidence>
<evidence type="ECO:0000256" key="6">
    <source>
        <dbReference type="ARBA" id="ARBA00022833"/>
    </source>
</evidence>
<name>A8NKR9_COPC7</name>
<sequence length="301" mass="32596">MTGERESAHALLSSSRRAARLKTVLYKPTTRNAPYLAKQAALEADFQANQASTAASASELGRLRPTFNVVWHVISRDGTPEGGDISDAAINDQIGVLNTAFRPTGLRFNLRKVTRHANETWFSFAVPESPIQTEMKTALREGGATDLNVYSVGFEDPMWFGLLGYATFPSDYRKAPKDDGVVVFHESLPGGRAAPYNLGQTLTHEVGHWLGLYHTFQGGCEGRGDAVIDTPAEATPASGCPVGRDTCPGGGPDPVQNYMDYSDDACMTTFTPGQVVRMLAQTIAFQIGFANESINFFRAIP</sequence>
<evidence type="ECO:0000256" key="1">
    <source>
        <dbReference type="ARBA" id="ARBA00008721"/>
    </source>
</evidence>
<dbReference type="GO" id="GO:0006508">
    <property type="term" value="P:proteolysis"/>
    <property type="evidence" value="ECO:0007669"/>
    <property type="project" value="UniProtKB-KW"/>
</dbReference>
<dbReference type="OrthoDB" id="536211at2759"/>
<keyword evidence="2" id="KW-0645">Protease</keyword>
<dbReference type="CDD" id="cd04275">
    <property type="entry name" value="ZnMc_pappalysin_like"/>
    <property type="match status" value="1"/>
</dbReference>
<keyword evidence="11" id="KW-1185">Reference proteome</keyword>
<dbReference type="RefSeq" id="XP_001834530.2">
    <property type="nucleotide sequence ID" value="XM_001834478.2"/>
</dbReference>
<organism evidence="10 11">
    <name type="scientific">Coprinopsis cinerea (strain Okayama-7 / 130 / ATCC MYA-4618 / FGSC 9003)</name>
    <name type="common">Inky cap fungus</name>
    <name type="synonym">Hormographiella aspergillata</name>
    <dbReference type="NCBI Taxonomy" id="240176"/>
    <lineage>
        <taxon>Eukaryota</taxon>
        <taxon>Fungi</taxon>
        <taxon>Dikarya</taxon>
        <taxon>Basidiomycota</taxon>
        <taxon>Agaricomycotina</taxon>
        <taxon>Agaricomycetes</taxon>
        <taxon>Agaricomycetidae</taxon>
        <taxon>Agaricales</taxon>
        <taxon>Agaricineae</taxon>
        <taxon>Psathyrellaceae</taxon>
        <taxon>Coprinopsis</taxon>
    </lineage>
</organism>
<keyword evidence="6" id="KW-0862">Zinc</keyword>
<dbReference type="AlphaFoldDB" id="A8NKR9"/>
<dbReference type="SUPFAM" id="SSF55486">
    <property type="entry name" value="Metalloproteases ('zincins'), catalytic domain"/>
    <property type="match status" value="1"/>
</dbReference>
<dbReference type="OMA" id="DPIENHM"/>
<evidence type="ECO:0000256" key="4">
    <source>
        <dbReference type="ARBA" id="ARBA00022729"/>
    </source>
</evidence>
<dbReference type="InParanoid" id="A8NKR9"/>
<gene>
    <name evidence="10" type="ORF">CC1G_10848</name>
</gene>
<protein>
    <recommendedName>
        <fullName evidence="9">Peptidase M43 pregnancy-associated plasma-A domain-containing protein</fullName>
    </recommendedName>
</protein>
<evidence type="ECO:0000256" key="2">
    <source>
        <dbReference type="ARBA" id="ARBA00022670"/>
    </source>
</evidence>
<dbReference type="VEuPathDB" id="FungiDB:CC1G_10848"/>
<dbReference type="Gene3D" id="3.40.390.10">
    <property type="entry name" value="Collagenase (Catalytic Domain)"/>
    <property type="match status" value="1"/>
</dbReference>
<dbReference type="HOGENOM" id="CLU_048726_1_0_1"/>
<keyword evidence="5" id="KW-0378">Hydrolase</keyword>
<comment type="caution">
    <text evidence="10">The sequence shown here is derived from an EMBL/GenBank/DDBJ whole genome shotgun (WGS) entry which is preliminary data.</text>
</comment>
<accession>A8NKR9</accession>
<dbReference type="eggNOG" id="ENOG502S6EM">
    <property type="taxonomic scope" value="Eukaryota"/>
</dbReference>
<evidence type="ECO:0000256" key="3">
    <source>
        <dbReference type="ARBA" id="ARBA00022723"/>
    </source>
</evidence>
<keyword evidence="8" id="KW-1015">Disulfide bond</keyword>